<dbReference type="EMBL" id="HE612865">
    <property type="protein sequence ID" value="CCE64921.1"/>
    <property type="molecule type" value="Genomic_DNA"/>
</dbReference>
<dbReference type="GO" id="GO:2000813">
    <property type="term" value="P:negative regulation of barbed-end actin filament capping"/>
    <property type="evidence" value="ECO:0007669"/>
    <property type="project" value="EnsemblFungi"/>
</dbReference>
<evidence type="ECO:0000313" key="6">
    <source>
        <dbReference type="Proteomes" id="UP000005666"/>
    </source>
</evidence>
<dbReference type="eggNOG" id="ENOG502S7YH">
    <property type="taxonomic scope" value="Eukaryota"/>
</dbReference>
<proteinExistence type="inferred from homology"/>
<dbReference type="KEGG" id="tpf:TPHA_0J00990"/>
<dbReference type="OrthoDB" id="10059120at2759"/>
<dbReference type="GO" id="GO:0042995">
    <property type="term" value="C:cell projection"/>
    <property type="evidence" value="ECO:0007669"/>
    <property type="project" value="UniProtKB-SubCell"/>
</dbReference>
<name>G8BYH9_TETPH</name>
<dbReference type="GeneID" id="11532919"/>
<reference evidence="5 6" key="1">
    <citation type="journal article" date="2011" name="Proc. Natl. Acad. Sci. U.S.A.">
        <title>Evolutionary erosion of yeast sex chromosomes by mating-type switching accidents.</title>
        <authorList>
            <person name="Gordon J.L."/>
            <person name="Armisen D."/>
            <person name="Proux-Wera E."/>
            <person name="Oheigeartaigh S.S."/>
            <person name="Byrne K.P."/>
            <person name="Wolfe K.H."/>
        </authorList>
    </citation>
    <scope>NUCLEOTIDE SEQUENCE [LARGE SCALE GENOMIC DNA]</scope>
    <source>
        <strain evidence="6">ATCC 24235 / CBS 4417 / NBRC 1672 / NRRL Y-8282 / UCD 70-5</strain>
    </source>
</reference>
<evidence type="ECO:0000313" key="5">
    <source>
        <dbReference type="EMBL" id="CCE64921.1"/>
    </source>
</evidence>
<gene>
    <name evidence="5" type="primary">TPHA0J00990</name>
    <name evidence="5" type="ordered locus">TPHA_0J00990</name>
</gene>
<dbReference type="GO" id="GO:0030837">
    <property type="term" value="P:negative regulation of actin filament polymerization"/>
    <property type="evidence" value="ECO:0007669"/>
    <property type="project" value="EnsemblFungi"/>
</dbReference>
<comment type="subcellular location">
    <subcellularLocation>
        <location evidence="1">Cell projection</location>
    </subcellularLocation>
</comment>
<protein>
    <recommendedName>
        <fullName evidence="3">Topoisomerase I damage affected protein 2</fullName>
    </recommendedName>
</protein>
<evidence type="ECO:0000256" key="1">
    <source>
        <dbReference type="ARBA" id="ARBA00004316"/>
    </source>
</evidence>
<dbReference type="Gene3D" id="3.30.1140.40">
    <property type="entry name" value="Tctex-1"/>
    <property type="match status" value="1"/>
</dbReference>
<comment type="similarity">
    <text evidence="2">Belongs to the TDA2 family.</text>
</comment>
<evidence type="ECO:0000256" key="4">
    <source>
        <dbReference type="ARBA" id="ARBA00023273"/>
    </source>
</evidence>
<evidence type="ECO:0000256" key="2">
    <source>
        <dbReference type="ARBA" id="ARBA00010778"/>
    </source>
</evidence>
<dbReference type="RefSeq" id="XP_003687355.1">
    <property type="nucleotide sequence ID" value="XM_003687307.1"/>
</dbReference>
<keyword evidence="6" id="KW-1185">Reference proteome</keyword>
<keyword evidence="4" id="KW-0966">Cell projection</keyword>
<evidence type="ECO:0000256" key="3">
    <source>
        <dbReference type="ARBA" id="ARBA00019193"/>
    </source>
</evidence>
<dbReference type="HOGENOM" id="CLU_137494_1_0_1"/>
<sequence length="122" mass="14068">MSVEIEGSKLENCPLNKDKLVELIETCYEKLKDNFENDKFIQEILSSLNSHSSIYKYIVTITGLDINNLNDNNMNLNIVNSFGASWSPKKDGLYNYVINKENEDSEQQKMSQLLITIIWISK</sequence>
<dbReference type="GO" id="GO:0051015">
    <property type="term" value="F:actin filament binding"/>
    <property type="evidence" value="ECO:0007669"/>
    <property type="project" value="EnsemblFungi"/>
</dbReference>
<accession>G8BYH9</accession>
<dbReference type="STRING" id="1071381.G8BYH9"/>
<dbReference type="OMA" id="TIIWISK"/>
<dbReference type="InterPro" id="IPR038586">
    <property type="entry name" value="Tctex-1-like_sf"/>
</dbReference>
<organism evidence="5 6">
    <name type="scientific">Tetrapisispora phaffii (strain ATCC 24235 / CBS 4417 / NBRC 1672 / NRRL Y-8282 / UCD 70-5)</name>
    <name type="common">Yeast</name>
    <name type="synonym">Fabospora phaffii</name>
    <dbReference type="NCBI Taxonomy" id="1071381"/>
    <lineage>
        <taxon>Eukaryota</taxon>
        <taxon>Fungi</taxon>
        <taxon>Dikarya</taxon>
        <taxon>Ascomycota</taxon>
        <taxon>Saccharomycotina</taxon>
        <taxon>Saccharomycetes</taxon>
        <taxon>Saccharomycetales</taxon>
        <taxon>Saccharomycetaceae</taxon>
        <taxon>Tetrapisispora</taxon>
    </lineage>
</organism>
<dbReference type="GO" id="GO:0110131">
    <property type="term" value="C:Aim21-Tda2 complex"/>
    <property type="evidence" value="ECO:0007669"/>
    <property type="project" value="EnsemblFungi"/>
</dbReference>
<dbReference type="AlphaFoldDB" id="G8BYH9"/>
<dbReference type="Proteomes" id="UP000005666">
    <property type="component" value="Chromosome 10"/>
</dbReference>